<dbReference type="Proteomes" id="UP000325440">
    <property type="component" value="Unassembled WGS sequence"/>
</dbReference>
<dbReference type="PANTHER" id="PTHR46289">
    <property type="entry name" value="52 KDA REPRESSOR OF THE INHIBITOR OF THE PROTEIN KINASE-LIKE PROTEIN-RELATED"/>
    <property type="match status" value="1"/>
</dbReference>
<sequence>MIRFLDVCNPMVETLDDLQLFQDTETSSKALNLYRCITSSNFFVSLVTANTLFSITLLLCKVLQSVTCDLSEAVTYVETVVSEVEDMQTIIGQGFKEIFQKVENLLKLIDEDHIKMPRLVGRQKNRINVTTNCPEEFLLFTTILYN</sequence>
<dbReference type="OrthoDB" id="6605210at2759"/>
<dbReference type="InterPro" id="IPR052958">
    <property type="entry name" value="IFN-induced_PKR_regulator"/>
</dbReference>
<keyword evidence="2" id="KW-1185">Reference proteome</keyword>
<gene>
    <name evidence="1" type="ORF">CINCED_3A000952</name>
</gene>
<evidence type="ECO:0000313" key="2">
    <source>
        <dbReference type="Proteomes" id="UP000325440"/>
    </source>
</evidence>
<name>A0A5E4NJ23_9HEMI</name>
<proteinExistence type="predicted"/>
<organism evidence="1 2">
    <name type="scientific">Cinara cedri</name>
    <dbReference type="NCBI Taxonomy" id="506608"/>
    <lineage>
        <taxon>Eukaryota</taxon>
        <taxon>Metazoa</taxon>
        <taxon>Ecdysozoa</taxon>
        <taxon>Arthropoda</taxon>
        <taxon>Hexapoda</taxon>
        <taxon>Insecta</taxon>
        <taxon>Pterygota</taxon>
        <taxon>Neoptera</taxon>
        <taxon>Paraneoptera</taxon>
        <taxon>Hemiptera</taxon>
        <taxon>Sternorrhyncha</taxon>
        <taxon>Aphidomorpha</taxon>
        <taxon>Aphidoidea</taxon>
        <taxon>Aphididae</taxon>
        <taxon>Lachninae</taxon>
        <taxon>Cinara</taxon>
    </lineage>
</organism>
<dbReference type="AlphaFoldDB" id="A0A5E4NJ23"/>
<reference evidence="1 2" key="1">
    <citation type="submission" date="2019-08" db="EMBL/GenBank/DDBJ databases">
        <authorList>
            <person name="Alioto T."/>
            <person name="Alioto T."/>
            <person name="Gomez Garrido J."/>
        </authorList>
    </citation>
    <scope>NUCLEOTIDE SEQUENCE [LARGE SCALE GENOMIC DNA]</scope>
</reference>
<accession>A0A5E4NJ23</accession>
<dbReference type="EMBL" id="CABPRJ010002371">
    <property type="protein sequence ID" value="VVC43735.1"/>
    <property type="molecule type" value="Genomic_DNA"/>
</dbReference>
<protein>
    <submittedName>
        <fullName evidence="1">Uncharacterized protein</fullName>
    </submittedName>
</protein>
<dbReference type="PANTHER" id="PTHR46289:SF14">
    <property type="entry name" value="DUF4371 DOMAIN-CONTAINING PROTEIN"/>
    <property type="match status" value="1"/>
</dbReference>
<evidence type="ECO:0000313" key="1">
    <source>
        <dbReference type="EMBL" id="VVC43735.1"/>
    </source>
</evidence>